<dbReference type="InterPro" id="IPR014044">
    <property type="entry name" value="CAP_dom"/>
</dbReference>
<dbReference type="InterPro" id="IPR001283">
    <property type="entry name" value="CRISP-related"/>
</dbReference>
<dbReference type="Gene3D" id="3.40.33.10">
    <property type="entry name" value="CAP"/>
    <property type="match status" value="1"/>
</dbReference>
<feature type="chain" id="PRO_5031042321" description="SCP domain-containing protein" evidence="1">
    <location>
        <begin position="23"/>
        <end position="335"/>
    </location>
</feature>
<dbReference type="InterPro" id="IPR002413">
    <property type="entry name" value="V5_allergen-like"/>
</dbReference>
<dbReference type="GO" id="GO:0005576">
    <property type="term" value="C:extracellular region"/>
    <property type="evidence" value="ECO:0007669"/>
    <property type="project" value="UniProtKB-SubCell"/>
</dbReference>
<reference evidence="3" key="1">
    <citation type="submission" date="2020-11" db="EMBL/GenBank/DDBJ databases">
        <authorList>
            <person name="Tran Van P."/>
        </authorList>
    </citation>
    <scope>NUCLEOTIDE SEQUENCE</scope>
</reference>
<name>A0A7R8Z631_TIMDO</name>
<accession>A0A7R8Z631</accession>
<dbReference type="SUPFAM" id="SSF55797">
    <property type="entry name" value="PR-1-like"/>
    <property type="match status" value="1"/>
</dbReference>
<dbReference type="Pfam" id="PF00188">
    <property type="entry name" value="CAP"/>
    <property type="match status" value="1"/>
</dbReference>
<sequence>MLHMSPVCVAVVSVLLIAAVTCKTDYCELCSLKKTHTMCKYPKPGPGKGCAPYSVHNYPMTFEEKKKLVDIHNELRNTVAQGSATEGDPGPQPSAKNMRLMVSSPTGACRKIIFIIIISWDEELEIIATRWADQCQHFKTDKPHDECRDSERFAVGQNIAAVSQRDASPQDPVELAESWFIGEVSNFNNEWVHKYLGQVKPGEKISHYTQLVWGDSYLVGCGRVVFEEKDNVLVTRLVCNYGPGGNIIGMPLYKVGDPCSECPDNTTCKHPLYTGLCASKCLVQHEVSALDHAATEAGFRQISCNVIASVVYWSEFPGTDPEIPDSIPGSSRIFL</sequence>
<dbReference type="InterPro" id="IPR035940">
    <property type="entry name" value="CAP_sf"/>
</dbReference>
<organism evidence="3">
    <name type="scientific">Timema douglasi</name>
    <name type="common">Walking stick</name>
    <dbReference type="NCBI Taxonomy" id="61478"/>
    <lineage>
        <taxon>Eukaryota</taxon>
        <taxon>Metazoa</taxon>
        <taxon>Ecdysozoa</taxon>
        <taxon>Arthropoda</taxon>
        <taxon>Hexapoda</taxon>
        <taxon>Insecta</taxon>
        <taxon>Pterygota</taxon>
        <taxon>Neoptera</taxon>
        <taxon>Polyneoptera</taxon>
        <taxon>Phasmatodea</taxon>
        <taxon>Timematodea</taxon>
        <taxon>Timematoidea</taxon>
        <taxon>Timematidae</taxon>
        <taxon>Timema</taxon>
    </lineage>
</organism>
<dbReference type="PANTHER" id="PTHR10334">
    <property type="entry name" value="CYSTEINE-RICH SECRETORY PROTEIN-RELATED"/>
    <property type="match status" value="1"/>
</dbReference>
<dbReference type="AlphaFoldDB" id="A0A7R8Z631"/>
<keyword evidence="1" id="KW-0732">Signal</keyword>
<evidence type="ECO:0000259" key="2">
    <source>
        <dbReference type="SMART" id="SM00198"/>
    </source>
</evidence>
<dbReference type="PRINTS" id="PR00837">
    <property type="entry name" value="V5TPXLIKE"/>
</dbReference>
<feature type="signal peptide" evidence="1">
    <location>
        <begin position="1"/>
        <end position="22"/>
    </location>
</feature>
<dbReference type="EMBL" id="OA564703">
    <property type="protein sequence ID" value="CAD7195292.1"/>
    <property type="molecule type" value="Genomic_DNA"/>
</dbReference>
<protein>
    <recommendedName>
        <fullName evidence="2">SCP domain-containing protein</fullName>
    </recommendedName>
</protein>
<dbReference type="SMART" id="SM00198">
    <property type="entry name" value="SCP"/>
    <property type="match status" value="1"/>
</dbReference>
<evidence type="ECO:0000256" key="1">
    <source>
        <dbReference type="SAM" id="SignalP"/>
    </source>
</evidence>
<proteinExistence type="predicted"/>
<gene>
    <name evidence="3" type="ORF">TDIB3V08_LOCUS1687</name>
</gene>
<evidence type="ECO:0000313" key="3">
    <source>
        <dbReference type="EMBL" id="CAD7195292.1"/>
    </source>
</evidence>
<dbReference type="CDD" id="cd05380">
    <property type="entry name" value="CAP_euk"/>
    <property type="match status" value="1"/>
</dbReference>
<feature type="domain" description="SCP" evidence="2">
    <location>
        <begin position="63"/>
        <end position="249"/>
    </location>
</feature>
<dbReference type="PRINTS" id="PR00838">
    <property type="entry name" value="V5ALLERGEN"/>
</dbReference>